<keyword evidence="1" id="KW-0732">Signal</keyword>
<dbReference type="NCBIfam" id="TIGR04131">
    <property type="entry name" value="Bac_Flav_CTERM"/>
    <property type="match status" value="1"/>
</dbReference>
<dbReference type="InterPro" id="IPR036278">
    <property type="entry name" value="Sialidase_sf"/>
</dbReference>
<organism evidence="2 3">
    <name type="scientific">Flavobacterium sediminis</name>
    <dbReference type="NCBI Taxonomy" id="2201181"/>
    <lineage>
        <taxon>Bacteria</taxon>
        <taxon>Pseudomonadati</taxon>
        <taxon>Bacteroidota</taxon>
        <taxon>Flavobacteriia</taxon>
        <taxon>Flavobacteriales</taxon>
        <taxon>Flavobacteriaceae</taxon>
        <taxon>Flavobacterium</taxon>
    </lineage>
</organism>
<evidence type="ECO:0000313" key="3">
    <source>
        <dbReference type="Proteomes" id="UP000245429"/>
    </source>
</evidence>
<proteinExistence type="predicted"/>
<reference evidence="2 3" key="1">
    <citation type="submission" date="2018-05" db="EMBL/GenBank/DDBJ databases">
        <title>Flavobacterium sp. MEBiC07310.</title>
        <authorList>
            <person name="Baek K."/>
        </authorList>
    </citation>
    <scope>NUCLEOTIDE SEQUENCE [LARGE SCALE GENOMIC DNA]</scope>
    <source>
        <strain evidence="2 3">MEBiC07310</strain>
    </source>
</reference>
<evidence type="ECO:0000256" key="1">
    <source>
        <dbReference type="SAM" id="SignalP"/>
    </source>
</evidence>
<evidence type="ECO:0008006" key="4">
    <source>
        <dbReference type="Google" id="ProtNLM"/>
    </source>
</evidence>
<dbReference type="KEGG" id="fse:DI487_11635"/>
<dbReference type="AlphaFoldDB" id="A0A2U8QWD6"/>
<protein>
    <recommendedName>
        <fullName evidence="4">Ig-like domain-containing protein</fullName>
    </recommendedName>
</protein>
<feature type="chain" id="PRO_5016058497" description="Ig-like domain-containing protein" evidence="1">
    <location>
        <begin position="19"/>
        <end position="1209"/>
    </location>
</feature>
<gene>
    <name evidence="2" type="ORF">DI487_11635</name>
</gene>
<dbReference type="InterPro" id="IPR026341">
    <property type="entry name" value="T9SS_type_B"/>
</dbReference>
<dbReference type="SUPFAM" id="SSF50939">
    <property type="entry name" value="Sialidases"/>
    <property type="match status" value="1"/>
</dbReference>
<dbReference type="Pfam" id="PF13585">
    <property type="entry name" value="CHU_C"/>
    <property type="match status" value="1"/>
</dbReference>
<dbReference type="EMBL" id="CP029463">
    <property type="protein sequence ID" value="AWM14443.1"/>
    <property type="molecule type" value="Genomic_DNA"/>
</dbReference>
<sequence length="1209" mass="134854">MNKLLAYLLLLTLTFSYSQNTTTNQKSDLHFFNGKVIENRSNFDLSDSIQRIQYLANLREEKEINTSRNIPFTRLQSSVFLCSNSNFEEFESVNNNFYLKDYSYATGDPSNPMQCKPIQVQANQLIPQYNPNQSGLMATTVPSNYYDEFIGEIDGFDQYVLKLNHKNSYTTSSVVQTKRFKTNNETEVKFNFKTVLESIPGSNHDNEQPYFKARIIKNGSIISEFCLIGDPENCIFTEAGSGSYNSIILYTQNWQSGILDISSIPNNEDFTIEFMASRCGLSGHFGYAYIDDLCLLHSNENLQGSIELDPLYLDCPTFPLSICGSFTIPNSGGISADIDTITLNIKDENNQIIFSSSTPSQLDLTNETFCFTINQNDLPAAPNTFYNLDAEINYNLSQTTTLPCTGTSFNGAVDDDANPGWDISFLNCNDCPITLQTTDLFACDSDGNGKEFFNLTDCESQIVSNNNYTFSYFATQSDAYNDTNAITVITNSESYTNTIFVRVTQDSTCYKITPIQLIVKNPYTTISGILNVCSGSTTLTASQGASYLWSTGETTQSIDVYATGTYSVTVTDSYGCSSTNQVTILPNQVAVLPTISVSQPDCFSPHGTITVTSPASEYSYDDGLTWSTNAQMTNLSVGTYYVKIRTIMGCESYSSPVTITPFLSPTPNVTYTNPAFCGDTGTITVTTASTEYSFDDGLTWTTNNTMSNLPIGTYHIRVKDQNGCISNPKTISFYDVFLDPPTYTVFEPFCSLLGTITITTNAIEYSFDGGNTWQTSNTLFNVNTGTYIIKIKNEDGCISPNVYVNVYNFQNIQPNYTIDPAGCDKYATVTITTLGDEYSFDGGVTWSTSNTMGNLNGGNTVTIKVRRANCESLNRVVTINSYYLPLPVVNDFSTLVCDNLNDGHEITDLNAFNNEYINNSNNYTFQFYNSQQGALTENPNDRINNPSSYDLINTNQSIYVTIKDSNGCFSVATLELEMIASPVIDLENLYYLCENFTVTIREDSNFDSYTWSEGTVGNVLTVDQPGNYSLTVTEDHGSVICSATKTFQIVLSNPATIVNFEPHDWTVENNTIQINVTGLGDYEYSLNGIDYQDSNLFTELPNGEYTVYVRDKHGCGVSTGDIYLLMYPKYFTPNQDGYNDTWKIKFSDNEPNLQIKIFNRYGKFLKQLSSISEGWDGTYLGQQLPSDDYWFVVIRENGKEHRGHFSLKR</sequence>
<name>A0A2U8QWD6_9FLAO</name>
<keyword evidence="3" id="KW-1185">Reference proteome</keyword>
<dbReference type="Proteomes" id="UP000245429">
    <property type="component" value="Chromosome"/>
</dbReference>
<feature type="signal peptide" evidence="1">
    <location>
        <begin position="1"/>
        <end position="18"/>
    </location>
</feature>
<accession>A0A2U8QWD6</accession>
<evidence type="ECO:0000313" key="2">
    <source>
        <dbReference type="EMBL" id="AWM14443.1"/>
    </source>
</evidence>
<dbReference type="RefSeq" id="WP_109569802.1">
    <property type="nucleotide sequence ID" value="NZ_CP029463.1"/>
</dbReference>
<dbReference type="OrthoDB" id="1652165at2"/>